<protein>
    <submittedName>
        <fullName evidence="5">Armadillo-type fold,MIF4G-like, type 3</fullName>
    </submittedName>
</protein>
<dbReference type="Pfam" id="PF02854">
    <property type="entry name" value="MIF4G"/>
    <property type="match status" value="1"/>
</dbReference>
<accession>A0A5E4MBH2</accession>
<evidence type="ECO:0000256" key="1">
    <source>
        <dbReference type="ARBA" id="ARBA00005775"/>
    </source>
</evidence>
<dbReference type="InterPro" id="IPR016024">
    <property type="entry name" value="ARM-type_fold"/>
</dbReference>
<proteinExistence type="inferred from homology"/>
<gene>
    <name evidence="5" type="ORF">CINCED_3A007935</name>
</gene>
<keyword evidence="6" id="KW-1185">Reference proteome</keyword>
<dbReference type="AlphaFoldDB" id="A0A5E4MBH2"/>
<name>A0A5E4MBH2_9HEMI</name>
<dbReference type="PANTHER" id="PTHR23253:SF9">
    <property type="entry name" value="EUKARYOTIC TRANSLATION INITIATION FACTOR 4 GAMMA 2"/>
    <property type="match status" value="1"/>
</dbReference>
<evidence type="ECO:0000259" key="4">
    <source>
        <dbReference type="SMART" id="SM00543"/>
    </source>
</evidence>
<dbReference type="SUPFAM" id="SSF48371">
    <property type="entry name" value="ARM repeat"/>
    <property type="match status" value="1"/>
</dbReference>
<dbReference type="GO" id="GO:0003729">
    <property type="term" value="F:mRNA binding"/>
    <property type="evidence" value="ECO:0007669"/>
    <property type="project" value="TreeGrafter"/>
</dbReference>
<dbReference type="Gene3D" id="1.25.40.180">
    <property type="match status" value="1"/>
</dbReference>
<evidence type="ECO:0000256" key="2">
    <source>
        <dbReference type="ARBA" id="ARBA00022540"/>
    </source>
</evidence>
<evidence type="ECO:0000256" key="3">
    <source>
        <dbReference type="ARBA" id="ARBA00022917"/>
    </source>
</evidence>
<evidence type="ECO:0000313" key="5">
    <source>
        <dbReference type="EMBL" id="VVC28752.1"/>
    </source>
</evidence>
<dbReference type="Proteomes" id="UP000325440">
    <property type="component" value="Unassembled WGS sequence"/>
</dbReference>
<sequence length="314" mass="36506">MVVNNRQKTSVLNNFRVNEIDSEDVTINLENLSINNVQTNTIKHSWQYTVQLNPITFYDDSSDIQPNNAHQVWKQTQYISLYKNVLSILNKLTWTTFDQLVDEFQKLPIENAECLESIANIVALKAFDEPSFGSLYASLCRALDITISFQNESGLPCQMTFKKCIITVCQNFFQKQCVDHTETIIISVEHEQNQRRLKMQTIGCIRFIGEIFKQSLLSPRIVQYCVKTLMSKTNERFLEYLCNLLKIVYTELNEKINLKDVYDNLIYLISDEMKFKISPRIRFMIKDVVEMIMPCNILNQANSNTILDNSLCTT</sequence>
<dbReference type="OrthoDB" id="6631006at2759"/>
<dbReference type="GO" id="GO:0016281">
    <property type="term" value="C:eukaryotic translation initiation factor 4F complex"/>
    <property type="evidence" value="ECO:0007669"/>
    <property type="project" value="TreeGrafter"/>
</dbReference>
<dbReference type="SMART" id="SM00543">
    <property type="entry name" value="MIF4G"/>
    <property type="match status" value="1"/>
</dbReference>
<feature type="domain" description="MIF4G" evidence="4">
    <location>
        <begin position="82"/>
        <end position="295"/>
    </location>
</feature>
<dbReference type="EMBL" id="CABPRJ010000483">
    <property type="protein sequence ID" value="VVC28752.1"/>
    <property type="molecule type" value="Genomic_DNA"/>
</dbReference>
<keyword evidence="3" id="KW-0648">Protein biosynthesis</keyword>
<dbReference type="InterPro" id="IPR003890">
    <property type="entry name" value="MIF4G-like_typ-3"/>
</dbReference>
<dbReference type="GO" id="GO:0003743">
    <property type="term" value="F:translation initiation factor activity"/>
    <property type="evidence" value="ECO:0007669"/>
    <property type="project" value="UniProtKB-KW"/>
</dbReference>
<organism evidence="5 6">
    <name type="scientific">Cinara cedri</name>
    <dbReference type="NCBI Taxonomy" id="506608"/>
    <lineage>
        <taxon>Eukaryota</taxon>
        <taxon>Metazoa</taxon>
        <taxon>Ecdysozoa</taxon>
        <taxon>Arthropoda</taxon>
        <taxon>Hexapoda</taxon>
        <taxon>Insecta</taxon>
        <taxon>Pterygota</taxon>
        <taxon>Neoptera</taxon>
        <taxon>Paraneoptera</taxon>
        <taxon>Hemiptera</taxon>
        <taxon>Sternorrhyncha</taxon>
        <taxon>Aphidomorpha</taxon>
        <taxon>Aphidoidea</taxon>
        <taxon>Aphididae</taxon>
        <taxon>Lachninae</taxon>
        <taxon>Cinara</taxon>
    </lineage>
</organism>
<dbReference type="PANTHER" id="PTHR23253">
    <property type="entry name" value="EUKARYOTIC TRANSLATION INITIATION FACTOR 4 GAMMA"/>
    <property type="match status" value="1"/>
</dbReference>
<keyword evidence="2" id="KW-0396">Initiation factor</keyword>
<evidence type="ECO:0000313" key="6">
    <source>
        <dbReference type="Proteomes" id="UP000325440"/>
    </source>
</evidence>
<comment type="similarity">
    <text evidence="1">Belongs to the eukaryotic initiation factor 4G family.</text>
</comment>
<reference evidence="5 6" key="1">
    <citation type="submission" date="2019-08" db="EMBL/GenBank/DDBJ databases">
        <authorList>
            <person name="Alioto T."/>
            <person name="Alioto T."/>
            <person name="Gomez Garrido J."/>
        </authorList>
    </citation>
    <scope>NUCLEOTIDE SEQUENCE [LARGE SCALE GENOMIC DNA]</scope>
</reference>